<dbReference type="EMBL" id="RXFT01000016">
    <property type="protein sequence ID" value="RUR70924.1"/>
    <property type="molecule type" value="Genomic_DNA"/>
</dbReference>
<reference evidence="1 2" key="1">
    <citation type="submission" date="2018-12" db="EMBL/GenBank/DDBJ databases">
        <title>The genome sequences of Variovorax guangxiensis DSM 27352.</title>
        <authorList>
            <person name="Gao J."/>
            <person name="Sun J."/>
        </authorList>
    </citation>
    <scope>NUCLEOTIDE SEQUENCE [LARGE SCALE GENOMIC DNA]</scope>
    <source>
        <strain evidence="1 2">DSM 27352</strain>
    </source>
</reference>
<organism evidence="1 2">
    <name type="scientific">Variovorax guangxiensis</name>
    <dbReference type="NCBI Taxonomy" id="1775474"/>
    <lineage>
        <taxon>Bacteria</taxon>
        <taxon>Pseudomonadati</taxon>
        <taxon>Pseudomonadota</taxon>
        <taxon>Betaproteobacteria</taxon>
        <taxon>Burkholderiales</taxon>
        <taxon>Comamonadaceae</taxon>
        <taxon>Variovorax</taxon>
    </lineage>
</organism>
<protein>
    <submittedName>
        <fullName evidence="1">Uncharacterized protein</fullName>
    </submittedName>
</protein>
<dbReference type="OrthoDB" id="8441488at2"/>
<evidence type="ECO:0000313" key="2">
    <source>
        <dbReference type="Proteomes" id="UP000281118"/>
    </source>
</evidence>
<comment type="caution">
    <text evidence="1">The sequence shown here is derived from an EMBL/GenBank/DDBJ whole genome shotgun (WGS) entry which is preliminary data.</text>
</comment>
<name>A0A433MT03_9BURK</name>
<gene>
    <name evidence="1" type="ORF">EJP67_28085</name>
</gene>
<proteinExistence type="predicted"/>
<evidence type="ECO:0000313" key="1">
    <source>
        <dbReference type="EMBL" id="RUR70924.1"/>
    </source>
</evidence>
<dbReference type="AlphaFoldDB" id="A0A433MT03"/>
<dbReference type="RefSeq" id="WP_126025024.1">
    <property type="nucleotide sequence ID" value="NZ_RXFT01000016.1"/>
</dbReference>
<dbReference type="Proteomes" id="UP000281118">
    <property type="component" value="Unassembled WGS sequence"/>
</dbReference>
<accession>A0A433MT03</accession>
<sequence>MLLVDIDPRNQKVSEHESQLDELMGHRPAGWTSAIGQYRHELLGSATALDKNATMDILMQRPVDTDAPGVLDDIYSWGREPFGEYFFYFAADAKVVSDGKVNATVAPHSHIEAYVTFETDAVAVEREMQHRVASLTYGSTQDGRAFLDGMLGRPIGDWGHYPQYPVIGALSSDGSSASWFDFNRWGSASLGLTFVRLEQDRAIHIKAFSNDPHAVPRQLLEHWHEIVSVYAQIPYKRFTGAIRM</sequence>